<evidence type="ECO:0000313" key="1">
    <source>
        <dbReference type="EMBL" id="ETR67925.1"/>
    </source>
</evidence>
<evidence type="ECO:0000313" key="2">
    <source>
        <dbReference type="Proteomes" id="UP000189670"/>
    </source>
</evidence>
<dbReference type="EMBL" id="ATBP01001155">
    <property type="protein sequence ID" value="ETR67925.1"/>
    <property type="molecule type" value="Genomic_DNA"/>
</dbReference>
<sequence length="290" mass="34311">MSKSMIIQGRNIYPQTIKAIRRMIANHPDWHRTRLSKELCKRWRWLTDNGQLKDMACRSMLRKLEQKGLIELPAPLHHGNRKRRIHDISHSCEPIETDLKAIQPVKLLAIHSRGVEDNLFHCLMDRYHYLGCKGHVGEHMKYYAVDSQERPLAFLLFGSAAWKTAPRDQFIGWDRTVRKQNLRFITNNTRFLILPWVRVPHLASFILGACIRRLRQDWIQKYGHEIFMVETFVDRTRFTGTCYRAANWINVGCSKGRSRQDRHNQLNVSIKDIYVYPLTDDYKERLCVLT</sequence>
<protein>
    <submittedName>
        <fullName evidence="1">Uncharacterized protein</fullName>
    </submittedName>
</protein>
<organism evidence="1 2">
    <name type="scientific">Candidatus Magnetoglobus multicellularis str. Araruama</name>
    <dbReference type="NCBI Taxonomy" id="890399"/>
    <lineage>
        <taxon>Bacteria</taxon>
        <taxon>Pseudomonadati</taxon>
        <taxon>Thermodesulfobacteriota</taxon>
        <taxon>Desulfobacteria</taxon>
        <taxon>Desulfobacterales</taxon>
        <taxon>Desulfobacteraceae</taxon>
        <taxon>Candidatus Magnetoglobus</taxon>
    </lineage>
</organism>
<dbReference type="Proteomes" id="UP000189670">
    <property type="component" value="Unassembled WGS sequence"/>
</dbReference>
<dbReference type="InterPro" id="IPR025639">
    <property type="entry name" value="DruA"/>
</dbReference>
<gene>
    <name evidence="1" type="ORF">OMM_11066</name>
</gene>
<name>A0A1V1NZL2_9BACT</name>
<dbReference type="Pfam" id="PF14236">
    <property type="entry name" value="DruA"/>
    <property type="match status" value="1"/>
</dbReference>
<accession>A0A1V1NZL2</accession>
<comment type="caution">
    <text evidence="1">The sequence shown here is derived from an EMBL/GenBank/DDBJ whole genome shotgun (WGS) entry which is preliminary data.</text>
</comment>
<dbReference type="AlphaFoldDB" id="A0A1V1NZL2"/>
<proteinExistence type="predicted"/>
<reference evidence="2" key="1">
    <citation type="submission" date="2012-11" db="EMBL/GenBank/DDBJ databases">
        <authorList>
            <person name="Lucero-Rivera Y.E."/>
            <person name="Tovar-Ramirez D."/>
        </authorList>
    </citation>
    <scope>NUCLEOTIDE SEQUENCE [LARGE SCALE GENOMIC DNA]</scope>
    <source>
        <strain evidence="2">Araruama</strain>
    </source>
</reference>